<feature type="compositionally biased region" description="Polar residues" evidence="1">
    <location>
        <begin position="87"/>
        <end position="96"/>
    </location>
</feature>
<sequence length="276" mass="29971">MGLNGVLGGLARLLPSTAAAPARVSNPNPLASQPKPEAAPRPRVDLGFNQDLFVRPQTQTGKPNEVSSDGRFGIADLGSLSRKNEGNIDTISTSTPRDPGGKSYGAYQFASKKGGLDLFMKTIKDKYPDQYNALAAHKPGSPGFDAAWQKLAKEQPKQFYEAQHYAAAQKWFMPVKAAVESSVPNLDLSKRSKAVNDMVWSMSIQHGKAAEVIQGALKGRDVSKMGDEEMLRTVYAARTKYVNQNKALDAGMKASISNRYKRELADALADLRSTQK</sequence>
<evidence type="ECO:0000313" key="3">
    <source>
        <dbReference type="EMBL" id="NOK34151.1"/>
    </source>
</evidence>
<reference evidence="3 4" key="1">
    <citation type="submission" date="2020-05" db="EMBL/GenBank/DDBJ databases">
        <authorList>
            <person name="Whitworth D."/>
        </authorList>
    </citation>
    <scope>NUCLEOTIDE SEQUENCE [LARGE SCALE GENOMIC DNA]</scope>
    <source>
        <strain evidence="3 4">AB043B</strain>
    </source>
</reference>
<keyword evidence="4" id="KW-1185">Reference proteome</keyword>
<feature type="region of interest" description="Disordered" evidence="1">
    <location>
        <begin position="21"/>
        <end position="103"/>
    </location>
</feature>
<evidence type="ECO:0000313" key="4">
    <source>
        <dbReference type="Proteomes" id="UP000563426"/>
    </source>
</evidence>
<proteinExistence type="predicted"/>
<evidence type="ECO:0000259" key="2">
    <source>
        <dbReference type="Pfam" id="PF21277"/>
    </source>
</evidence>
<dbReference type="InterPro" id="IPR049073">
    <property type="entry name" value="T6SS_VgrG3-like_C"/>
</dbReference>
<evidence type="ECO:0000256" key="1">
    <source>
        <dbReference type="SAM" id="MobiDB-lite"/>
    </source>
</evidence>
<dbReference type="EMBL" id="JABFJV010000060">
    <property type="protein sequence ID" value="NOK34151.1"/>
    <property type="molecule type" value="Genomic_DNA"/>
</dbReference>
<organism evidence="3 4">
    <name type="scientific">Corallococcus exercitus</name>
    <dbReference type="NCBI Taxonomy" id="2316736"/>
    <lineage>
        <taxon>Bacteria</taxon>
        <taxon>Pseudomonadati</taxon>
        <taxon>Myxococcota</taxon>
        <taxon>Myxococcia</taxon>
        <taxon>Myxococcales</taxon>
        <taxon>Cystobacterineae</taxon>
        <taxon>Myxococcaceae</taxon>
        <taxon>Corallococcus</taxon>
    </lineage>
</organism>
<accession>A0A7Y4KI03</accession>
<comment type="caution">
    <text evidence="3">The sequence shown here is derived from an EMBL/GenBank/DDBJ whole genome shotgun (WGS) entry which is preliminary data.</text>
</comment>
<dbReference type="Pfam" id="PF21277">
    <property type="entry name" value="T6SS_VgrG3-like_C"/>
    <property type="match status" value="1"/>
</dbReference>
<name>A0A7Y4KI03_9BACT</name>
<gene>
    <name evidence="3" type="ORF">HMI49_13195</name>
</gene>
<feature type="compositionally biased region" description="Polar residues" evidence="1">
    <location>
        <begin position="56"/>
        <end position="67"/>
    </location>
</feature>
<protein>
    <recommendedName>
        <fullName evidence="2">Type VI secretion system spike protein VgrG3-like C-terminal domain-containing protein</fullName>
    </recommendedName>
</protein>
<dbReference type="AlphaFoldDB" id="A0A7Y4KI03"/>
<feature type="domain" description="Type VI secretion system spike protein VgrG3-like C-terminal" evidence="2">
    <location>
        <begin position="77"/>
        <end position="263"/>
    </location>
</feature>
<dbReference type="Proteomes" id="UP000563426">
    <property type="component" value="Unassembled WGS sequence"/>
</dbReference>